<accession>A0A8J3WBV6</accession>
<feature type="region of interest" description="Disordered" evidence="1">
    <location>
        <begin position="21"/>
        <end position="61"/>
    </location>
</feature>
<evidence type="ECO:0000313" key="3">
    <source>
        <dbReference type="Proteomes" id="UP000655044"/>
    </source>
</evidence>
<reference evidence="2" key="1">
    <citation type="submission" date="2021-01" db="EMBL/GenBank/DDBJ databases">
        <title>Whole genome shotgun sequence of Planobispora rosea NBRC 15558.</title>
        <authorList>
            <person name="Komaki H."/>
            <person name="Tamura T."/>
        </authorList>
    </citation>
    <scope>NUCLEOTIDE SEQUENCE</scope>
    <source>
        <strain evidence="2">NBRC 15558</strain>
    </source>
</reference>
<proteinExistence type="predicted"/>
<name>A0A8J3WBV6_PLARO</name>
<dbReference type="Proteomes" id="UP000655044">
    <property type="component" value="Unassembled WGS sequence"/>
</dbReference>
<evidence type="ECO:0000256" key="1">
    <source>
        <dbReference type="SAM" id="MobiDB-lite"/>
    </source>
</evidence>
<organism evidence="2 3">
    <name type="scientific">Planobispora rosea</name>
    <dbReference type="NCBI Taxonomy" id="35762"/>
    <lineage>
        <taxon>Bacteria</taxon>
        <taxon>Bacillati</taxon>
        <taxon>Actinomycetota</taxon>
        <taxon>Actinomycetes</taxon>
        <taxon>Streptosporangiales</taxon>
        <taxon>Streptosporangiaceae</taxon>
        <taxon>Planobispora</taxon>
    </lineage>
</organism>
<dbReference type="AlphaFoldDB" id="A0A8J3WBV6"/>
<protein>
    <submittedName>
        <fullName evidence="2">Uncharacterized protein</fullName>
    </submittedName>
</protein>
<sequence>MRALSTVTVISTNKGRRSADFRVRLSRSARSATGPERRRGADEEPVEGRVTYDPSGRFPTPPGMIHEISILREFFVMASRPAPPIETWMTQPLAARDRIGTTGLARLALYRTTL</sequence>
<keyword evidence="3" id="KW-1185">Reference proteome</keyword>
<comment type="caution">
    <text evidence="2">The sequence shown here is derived from an EMBL/GenBank/DDBJ whole genome shotgun (WGS) entry which is preliminary data.</text>
</comment>
<gene>
    <name evidence="2" type="ORF">Pro02_06690</name>
</gene>
<evidence type="ECO:0000313" key="2">
    <source>
        <dbReference type="EMBL" id="GIH82261.1"/>
    </source>
</evidence>
<dbReference type="EMBL" id="BOOI01000005">
    <property type="protein sequence ID" value="GIH82261.1"/>
    <property type="molecule type" value="Genomic_DNA"/>
</dbReference>